<dbReference type="EMBL" id="PGOL01002746">
    <property type="protein sequence ID" value="PKI45255.1"/>
    <property type="molecule type" value="Genomic_DNA"/>
</dbReference>
<sequence length="85" mass="9688">MRDELDVTMDEFDVAMDKFDVTRDELDVTKDDFDVIKDEFDITVFFRDPDDTICEGAIFLIVIVPAVNVRSAYPGQALGKNMNGY</sequence>
<accession>A0A2I0IMN0</accession>
<evidence type="ECO:0000313" key="2">
    <source>
        <dbReference type="Proteomes" id="UP000233551"/>
    </source>
</evidence>
<protein>
    <submittedName>
        <fullName evidence="1">Uncharacterized protein</fullName>
    </submittedName>
</protein>
<evidence type="ECO:0000313" key="1">
    <source>
        <dbReference type="EMBL" id="PKI45255.1"/>
    </source>
</evidence>
<gene>
    <name evidence="1" type="ORF">CRG98_034335</name>
</gene>
<keyword evidence="2" id="KW-1185">Reference proteome</keyword>
<dbReference type="Proteomes" id="UP000233551">
    <property type="component" value="Unassembled WGS sequence"/>
</dbReference>
<organism evidence="1 2">
    <name type="scientific">Punica granatum</name>
    <name type="common">Pomegranate</name>
    <dbReference type="NCBI Taxonomy" id="22663"/>
    <lineage>
        <taxon>Eukaryota</taxon>
        <taxon>Viridiplantae</taxon>
        <taxon>Streptophyta</taxon>
        <taxon>Embryophyta</taxon>
        <taxon>Tracheophyta</taxon>
        <taxon>Spermatophyta</taxon>
        <taxon>Magnoliopsida</taxon>
        <taxon>eudicotyledons</taxon>
        <taxon>Gunneridae</taxon>
        <taxon>Pentapetalae</taxon>
        <taxon>rosids</taxon>
        <taxon>malvids</taxon>
        <taxon>Myrtales</taxon>
        <taxon>Lythraceae</taxon>
        <taxon>Punica</taxon>
    </lineage>
</organism>
<reference evidence="1 2" key="1">
    <citation type="submission" date="2017-11" db="EMBL/GenBank/DDBJ databases">
        <title>De-novo sequencing of pomegranate (Punica granatum L.) genome.</title>
        <authorList>
            <person name="Akparov Z."/>
            <person name="Amiraslanov A."/>
            <person name="Hajiyeva S."/>
            <person name="Abbasov M."/>
            <person name="Kaur K."/>
            <person name="Hamwieh A."/>
            <person name="Solovyev V."/>
            <person name="Salamov A."/>
            <person name="Braich B."/>
            <person name="Kosarev P."/>
            <person name="Mahmoud A."/>
            <person name="Hajiyev E."/>
            <person name="Babayeva S."/>
            <person name="Izzatullayeva V."/>
            <person name="Mammadov A."/>
            <person name="Mammadov A."/>
            <person name="Sharifova S."/>
            <person name="Ojaghi J."/>
            <person name="Eynullazada K."/>
            <person name="Bayramov B."/>
            <person name="Abdulazimova A."/>
            <person name="Shahmuradov I."/>
        </authorList>
    </citation>
    <scope>NUCLEOTIDE SEQUENCE [LARGE SCALE GENOMIC DNA]</scope>
    <source>
        <strain evidence="2">cv. AG2017</strain>
        <tissue evidence="1">Leaf</tissue>
    </source>
</reference>
<dbReference type="AlphaFoldDB" id="A0A2I0IMN0"/>
<comment type="caution">
    <text evidence="1">The sequence shown here is derived from an EMBL/GenBank/DDBJ whole genome shotgun (WGS) entry which is preliminary data.</text>
</comment>
<proteinExistence type="predicted"/>
<name>A0A2I0IMN0_PUNGR</name>